<keyword evidence="8 17" id="KW-0812">Transmembrane</keyword>
<feature type="transmembrane region" description="Helical" evidence="17">
    <location>
        <begin position="245"/>
        <end position="264"/>
    </location>
</feature>
<evidence type="ECO:0000256" key="14">
    <source>
        <dbReference type="ARBA" id="ARBA00023128"/>
    </source>
</evidence>
<feature type="transmembrane region" description="Helical" evidence="17">
    <location>
        <begin position="276"/>
        <end position="297"/>
    </location>
</feature>
<dbReference type="PRINTS" id="PR01437">
    <property type="entry name" value="NUOXDRDTASE4"/>
</dbReference>
<feature type="transmembrane region" description="Helical" evidence="17">
    <location>
        <begin position="21"/>
        <end position="40"/>
    </location>
</feature>
<dbReference type="GO" id="GO:0015990">
    <property type="term" value="P:electron transport coupled proton transport"/>
    <property type="evidence" value="ECO:0007669"/>
    <property type="project" value="TreeGrafter"/>
</dbReference>
<evidence type="ECO:0000256" key="16">
    <source>
        <dbReference type="ARBA" id="ARBA00049551"/>
    </source>
</evidence>
<feature type="transmembrane region" description="Helical" evidence="17">
    <location>
        <begin position="331"/>
        <end position="352"/>
    </location>
</feature>
<accession>A0A0E3EKS6</accession>
<dbReference type="GO" id="GO:0003954">
    <property type="term" value="F:NADH dehydrogenase activity"/>
    <property type="evidence" value="ECO:0007669"/>
    <property type="project" value="TreeGrafter"/>
</dbReference>
<feature type="domain" description="NADH:ubiquinone oxidoreductase chain 4 N-terminal" evidence="19">
    <location>
        <begin position="1"/>
        <end position="104"/>
    </location>
</feature>
<dbReference type="GO" id="GO:0042773">
    <property type="term" value="P:ATP synthesis coupled electron transport"/>
    <property type="evidence" value="ECO:0007669"/>
    <property type="project" value="InterPro"/>
</dbReference>
<keyword evidence="7 17" id="KW-0679">Respiratory chain</keyword>
<feature type="transmembrane region" description="Helical" evidence="17">
    <location>
        <begin position="303"/>
        <end position="324"/>
    </location>
</feature>
<evidence type="ECO:0000256" key="6">
    <source>
        <dbReference type="ARBA" id="ARBA00022448"/>
    </source>
</evidence>
<evidence type="ECO:0000256" key="7">
    <source>
        <dbReference type="ARBA" id="ARBA00022660"/>
    </source>
</evidence>
<comment type="catalytic activity">
    <reaction evidence="16 17">
        <text>a ubiquinone + NADH + 5 H(+)(in) = a ubiquinol + NAD(+) + 4 H(+)(out)</text>
        <dbReference type="Rhea" id="RHEA:29091"/>
        <dbReference type="Rhea" id="RHEA-COMP:9565"/>
        <dbReference type="Rhea" id="RHEA-COMP:9566"/>
        <dbReference type="ChEBI" id="CHEBI:15378"/>
        <dbReference type="ChEBI" id="CHEBI:16389"/>
        <dbReference type="ChEBI" id="CHEBI:17976"/>
        <dbReference type="ChEBI" id="CHEBI:57540"/>
        <dbReference type="ChEBI" id="CHEBI:57945"/>
        <dbReference type="EC" id="7.1.1.2"/>
    </reaction>
</comment>
<evidence type="ECO:0000256" key="8">
    <source>
        <dbReference type="ARBA" id="ARBA00022692"/>
    </source>
</evidence>
<evidence type="ECO:0000256" key="9">
    <source>
        <dbReference type="ARBA" id="ARBA00022967"/>
    </source>
</evidence>
<gene>
    <name evidence="20" type="primary">ND4</name>
</gene>
<feature type="transmembrane region" description="Helical" evidence="17">
    <location>
        <begin position="146"/>
        <end position="164"/>
    </location>
</feature>
<feature type="transmembrane region" description="Helical" evidence="17">
    <location>
        <begin position="63"/>
        <end position="81"/>
    </location>
</feature>
<feature type="transmembrane region" description="Helical" evidence="17">
    <location>
        <begin position="382"/>
        <end position="404"/>
    </location>
</feature>
<keyword evidence="11 17" id="KW-1133">Transmembrane helix</keyword>
<comment type="similarity">
    <text evidence="3 17">Belongs to the complex I subunit 4 family.</text>
</comment>
<dbReference type="Pfam" id="PF01059">
    <property type="entry name" value="Oxidored_q5_N"/>
    <property type="match status" value="1"/>
</dbReference>
<evidence type="ECO:0000259" key="19">
    <source>
        <dbReference type="Pfam" id="PF01059"/>
    </source>
</evidence>
<geneLocation type="mitochondrion" evidence="20"/>
<dbReference type="GO" id="GO:0008137">
    <property type="term" value="F:NADH dehydrogenase (ubiquinone) activity"/>
    <property type="evidence" value="ECO:0007669"/>
    <property type="project" value="UniProtKB-UniRule"/>
</dbReference>
<evidence type="ECO:0000256" key="11">
    <source>
        <dbReference type="ARBA" id="ARBA00022989"/>
    </source>
</evidence>
<dbReference type="EMBL" id="KM104167">
    <property type="protein sequence ID" value="AIW82473.1"/>
    <property type="molecule type" value="Genomic_DNA"/>
</dbReference>
<proteinExistence type="inferred from homology"/>
<evidence type="ECO:0000256" key="5">
    <source>
        <dbReference type="ARBA" id="ARBA00021006"/>
    </source>
</evidence>
<evidence type="ECO:0000259" key="18">
    <source>
        <dbReference type="Pfam" id="PF00361"/>
    </source>
</evidence>
<dbReference type="InterPro" id="IPR003918">
    <property type="entry name" value="NADH_UbQ_OxRdtase"/>
</dbReference>
<evidence type="ECO:0000256" key="2">
    <source>
        <dbReference type="ARBA" id="ARBA00004225"/>
    </source>
</evidence>
<keyword evidence="10 17" id="KW-0249">Electron transport</keyword>
<keyword evidence="6 17" id="KW-0813">Transport</keyword>
<evidence type="ECO:0000313" key="20">
    <source>
        <dbReference type="EMBL" id="AIW82473.1"/>
    </source>
</evidence>
<feature type="transmembrane region" description="Helical" evidence="17">
    <location>
        <begin position="113"/>
        <end position="134"/>
    </location>
</feature>
<evidence type="ECO:0000256" key="10">
    <source>
        <dbReference type="ARBA" id="ARBA00022982"/>
    </source>
</evidence>
<evidence type="ECO:0000256" key="15">
    <source>
        <dbReference type="ARBA" id="ARBA00023136"/>
    </source>
</evidence>
<feature type="domain" description="NADH:quinone oxidoreductase/Mrp antiporter transmembrane" evidence="18">
    <location>
        <begin position="110"/>
        <end position="389"/>
    </location>
</feature>
<keyword evidence="15 17" id="KW-0472">Membrane</keyword>
<evidence type="ECO:0000256" key="17">
    <source>
        <dbReference type="RuleBase" id="RU003297"/>
    </source>
</evidence>
<sequence length="445" mass="52927">MMVVLMMIFMVMIFNLYLNSKIKVNLMILIYLSIMFYMIFESSYMMNFMSFNNLYMSYGLDKYSYGMILLSVWIMILMFMVKKKMNFMNLYLFLLNLLMLILFLFFYTLNYFMFYLFFEISLIPVMVLILGWGYQVERVQASMYMIMYTLFASLPFLIILFKLYNFYSSLELMFLMKMSFNSFIFYFFMIFLFLVKLPIFFFHLWLPKAHVEAPIMGSMVLAAILLKLGGYGMMRSLMMMVKLNFKYNIILMSLVLIGSFYLSLVCMRQVDMKMLVAYSSVVHMGMMLMSLLTMFYLGYEGGYLMMLSHGICSSGLFCLVNLMYERVKSRSIYIGKGLLMMMPSMSLFWFLLCMNNMGSPPSLNLLSEIFIYMSLINWDMNLMMMMFLISFTSSCYCLYMYTYSNHGGVNMINYSYLLNNINEFMYMFMHTVPLNIIILKIYLLI</sequence>
<name>A0A0E3EKS6_9HYME</name>
<protein>
    <recommendedName>
        <fullName evidence="5 17">NADH-ubiquinone oxidoreductase chain 4</fullName>
        <ecNumber evidence="4 17">7.1.1.2</ecNumber>
    </recommendedName>
</protein>
<comment type="function">
    <text evidence="1">Core subunit of the mitochondrial membrane respiratory chain NADH dehydrogenase (Complex I) that is believed to belong to the minimal assembly required for catalysis. Complex I functions in the transfer of electrons from NADH to the respiratory chain. The immediate electron acceptor for the enzyme is believed to be ubiquinone.</text>
</comment>
<dbReference type="PANTHER" id="PTHR43507:SF20">
    <property type="entry name" value="NADH-UBIQUINONE OXIDOREDUCTASE CHAIN 4"/>
    <property type="match status" value="1"/>
</dbReference>
<dbReference type="GO" id="GO:0031966">
    <property type="term" value="C:mitochondrial membrane"/>
    <property type="evidence" value="ECO:0007669"/>
    <property type="project" value="UniProtKB-SubCell"/>
</dbReference>
<evidence type="ECO:0000256" key="13">
    <source>
        <dbReference type="ARBA" id="ARBA00023075"/>
    </source>
</evidence>
<dbReference type="RefSeq" id="YP_009131555.1">
    <property type="nucleotide sequence ID" value="NC_026865.1"/>
</dbReference>
<dbReference type="GO" id="GO:0048039">
    <property type="term" value="F:ubiquinone binding"/>
    <property type="evidence" value="ECO:0007669"/>
    <property type="project" value="TreeGrafter"/>
</dbReference>
<evidence type="ECO:0000256" key="4">
    <source>
        <dbReference type="ARBA" id="ARBA00012944"/>
    </source>
</evidence>
<dbReference type="EC" id="7.1.1.2" evidence="4 17"/>
<feature type="transmembrane region" description="Helical" evidence="17">
    <location>
        <begin position="213"/>
        <end position="233"/>
    </location>
</feature>
<keyword evidence="9" id="KW-1278">Translocase</keyword>
<keyword evidence="12 17" id="KW-0520">NAD</keyword>
<evidence type="ECO:0000256" key="3">
    <source>
        <dbReference type="ARBA" id="ARBA00009025"/>
    </source>
</evidence>
<evidence type="ECO:0000256" key="1">
    <source>
        <dbReference type="ARBA" id="ARBA00003257"/>
    </source>
</evidence>
<feature type="transmembrane region" description="Helical" evidence="17">
    <location>
        <begin position="184"/>
        <end position="206"/>
    </location>
</feature>
<comment type="subcellular location">
    <subcellularLocation>
        <location evidence="2 17">Mitochondrion membrane</location>
        <topology evidence="2 17">Multi-pass membrane protein</topology>
    </subcellularLocation>
</comment>
<dbReference type="AlphaFoldDB" id="A0A0E3EKS6"/>
<dbReference type="GeneID" id="24146064"/>
<dbReference type="InterPro" id="IPR000260">
    <property type="entry name" value="NADH4_N"/>
</dbReference>
<dbReference type="CTD" id="4538"/>
<dbReference type="InterPro" id="IPR001750">
    <property type="entry name" value="ND/Mrp_TM"/>
</dbReference>
<dbReference type="Pfam" id="PF00361">
    <property type="entry name" value="Proton_antipo_M"/>
    <property type="match status" value="1"/>
</dbReference>
<dbReference type="PANTHER" id="PTHR43507">
    <property type="entry name" value="NADH-UBIQUINONE OXIDOREDUCTASE CHAIN 4"/>
    <property type="match status" value="1"/>
</dbReference>
<keyword evidence="13 17" id="KW-0830">Ubiquinone</keyword>
<keyword evidence="14 17" id="KW-0496">Mitochondrion</keyword>
<evidence type="ECO:0000256" key="12">
    <source>
        <dbReference type="ARBA" id="ARBA00023027"/>
    </source>
</evidence>
<reference evidence="20" key="1">
    <citation type="journal article" date="2015" name="Mol. Phylogenet. Evol.">
        <title>Higher-level phylogeny of the Hymenoptera inferred from mitochondrial genomes.</title>
        <authorList>
            <person name="Mao M."/>
            <person name="Gibson T."/>
            <person name="Dowton M."/>
        </authorList>
    </citation>
    <scope>NUCLEOTIDE SEQUENCE</scope>
</reference>
<organism evidence="20">
    <name type="scientific">Pelecinus polyturator</name>
    <dbReference type="NCBI Taxonomy" id="44352"/>
    <lineage>
        <taxon>Eukaryota</taxon>
        <taxon>Metazoa</taxon>
        <taxon>Ecdysozoa</taxon>
        <taxon>Arthropoda</taxon>
        <taxon>Hexapoda</taxon>
        <taxon>Insecta</taxon>
        <taxon>Pterygota</taxon>
        <taxon>Neoptera</taxon>
        <taxon>Endopterygota</taxon>
        <taxon>Hymenoptera</taxon>
        <taxon>Apocrita</taxon>
        <taxon>Proctotrupomorpha</taxon>
        <taxon>Proctotrupoidea</taxon>
        <taxon>Pelecinidae</taxon>
        <taxon>Pelecinus</taxon>
    </lineage>
</organism>
<feature type="transmembrane region" description="Helical" evidence="17">
    <location>
        <begin position="88"/>
        <end position="107"/>
    </location>
</feature>
<comment type="function">
    <text evidence="17">Core subunit of the mitochondrial membrane respiratory chain NADH dehydrogenase (Complex I) which catalyzes electron transfer from NADH through the respiratory chain, using ubiquinone as an electron acceptor. Essential for the catalytic activity and assembly of complex I.</text>
</comment>
<feature type="transmembrane region" description="Helical" evidence="17">
    <location>
        <begin position="424"/>
        <end position="443"/>
    </location>
</feature>